<dbReference type="InterPro" id="IPR041617">
    <property type="entry name" value="TPR_MalT"/>
</dbReference>
<evidence type="ECO:0000259" key="4">
    <source>
        <dbReference type="PROSITE" id="PS50043"/>
    </source>
</evidence>
<evidence type="ECO:0000256" key="1">
    <source>
        <dbReference type="ARBA" id="ARBA00023015"/>
    </source>
</evidence>
<dbReference type="SUPFAM" id="SSF46894">
    <property type="entry name" value="C-terminal effector domain of the bipartite response regulators"/>
    <property type="match status" value="1"/>
</dbReference>
<keyword evidence="1" id="KW-0805">Transcription regulation</keyword>
<dbReference type="InterPro" id="IPR016032">
    <property type="entry name" value="Sig_transdc_resp-reg_C-effctor"/>
</dbReference>
<dbReference type="InterPro" id="IPR036388">
    <property type="entry name" value="WH-like_DNA-bd_sf"/>
</dbReference>
<evidence type="ECO:0000313" key="5">
    <source>
        <dbReference type="EMBL" id="MCA6078951.1"/>
    </source>
</evidence>
<dbReference type="InterPro" id="IPR059106">
    <property type="entry name" value="WHD_MalT"/>
</dbReference>
<dbReference type="PROSITE" id="PS00622">
    <property type="entry name" value="HTH_LUXR_1"/>
    <property type="match status" value="1"/>
</dbReference>
<sequence length="872" mass="101294">MLQTRLNRPRLSSDLLQRPHLVERLKRSSHLPLILVSAPAGYGKSVLISQWLEQENDYAWLSLDESMNDPSTFLSYFTYTLSEVGGAELNGFKNWERENYLLSWEAVIDRIVNELNGLTKPIRLIMDDYHLIRNQEIQTLMDAIINEDIKMFRLVIITRRDPPFRLRGLRLYHKMLDLRAQDLKFDQNNIRDFLRKERIESFSDDQLNELILRTEGWILAIRIILVAGSFPSPQAHEEKSFTLSTNLDSLMGHISDKLDPVFFKQLQLSSLCDQYSEELLESIFSHVFKESGSASVFLTKLKELNFFIVPTSDDGTWYRFHHLIGDILKKQLERNEPTIINPLYIKISEWFLNKNLVEEAIHYAIKAKNYEFACEQITKHRASILDQGHWWIVQRWLDKIPRHIRKSNVDMLLTELLVCEETWGLEDFSSILETLKSVGIENSTDENVAQYLYHLGYFLTYVKPDPKKAVESLERSKALYHDESYMFGGRRELILASSTQMIGLTTLALQSLEEIEEKFNPSSKMHLRAIHGKVLVHLLSGNFESAYNDSRKMLFFLQDSDLRMAKGWVLYFQGNVAFQFYDDYEAIQALKEALAFEGLFNYRAYFDALAGLVLINSLKNDEKATASFLEQMSELAAKLKDIKFQNYYHSVQARVNWHNGLGEKELSWAKTDRVKQYPSSYLFLIDVPELTKLRILISHGSYTRVEEAISVLKEVETMLESVHNQYQRIDVVLLKAMAFWRLGKKKRAAKCLEEALMLADKKGLIRPVMEAYRVMPELFNEISRNDEYNRILSRFGIDSPPQKSAYVPAMNDTMLTAREQEVVELIAKGLHNKEVADQLNISTVTVKSHLTNIYKKLGVSNRTSMIRILQEH</sequence>
<gene>
    <name evidence="5" type="ORF">LDX50_29015</name>
</gene>
<dbReference type="PANTHER" id="PTHR44688:SF16">
    <property type="entry name" value="DNA-BINDING TRANSCRIPTIONAL ACTIVATOR DEVR_DOSR"/>
    <property type="match status" value="1"/>
</dbReference>
<name>A0A9X1HW51_9BACT</name>
<evidence type="ECO:0000313" key="6">
    <source>
        <dbReference type="Proteomes" id="UP001139409"/>
    </source>
</evidence>
<evidence type="ECO:0000256" key="3">
    <source>
        <dbReference type="ARBA" id="ARBA00023163"/>
    </source>
</evidence>
<organism evidence="5 6">
    <name type="scientific">Fulvivirga sedimenti</name>
    <dbReference type="NCBI Taxonomy" id="2879465"/>
    <lineage>
        <taxon>Bacteria</taxon>
        <taxon>Pseudomonadati</taxon>
        <taxon>Bacteroidota</taxon>
        <taxon>Cytophagia</taxon>
        <taxon>Cytophagales</taxon>
        <taxon>Fulvivirgaceae</taxon>
        <taxon>Fulvivirga</taxon>
    </lineage>
</organism>
<dbReference type="Pfam" id="PF25873">
    <property type="entry name" value="WHD_MalT"/>
    <property type="match status" value="1"/>
</dbReference>
<dbReference type="InterPro" id="IPR000792">
    <property type="entry name" value="Tscrpt_reg_LuxR_C"/>
</dbReference>
<comment type="caution">
    <text evidence="5">The sequence shown here is derived from an EMBL/GenBank/DDBJ whole genome shotgun (WGS) entry which is preliminary data.</text>
</comment>
<keyword evidence="2" id="KW-0238">DNA-binding</keyword>
<dbReference type="SMART" id="SM00421">
    <property type="entry name" value="HTH_LUXR"/>
    <property type="match status" value="1"/>
</dbReference>
<dbReference type="AlphaFoldDB" id="A0A9X1HW51"/>
<dbReference type="PANTHER" id="PTHR44688">
    <property type="entry name" value="DNA-BINDING TRANSCRIPTIONAL ACTIVATOR DEVR_DOSR"/>
    <property type="match status" value="1"/>
</dbReference>
<dbReference type="Proteomes" id="UP001139409">
    <property type="component" value="Unassembled WGS sequence"/>
</dbReference>
<dbReference type="GO" id="GO:0003677">
    <property type="term" value="F:DNA binding"/>
    <property type="evidence" value="ECO:0007669"/>
    <property type="project" value="UniProtKB-KW"/>
</dbReference>
<keyword evidence="3" id="KW-0804">Transcription</keyword>
<dbReference type="SUPFAM" id="SSF52540">
    <property type="entry name" value="P-loop containing nucleoside triphosphate hydrolases"/>
    <property type="match status" value="1"/>
</dbReference>
<evidence type="ECO:0000256" key="2">
    <source>
        <dbReference type="ARBA" id="ARBA00023125"/>
    </source>
</evidence>
<accession>A0A9X1HW51</accession>
<dbReference type="Pfam" id="PF00196">
    <property type="entry name" value="GerE"/>
    <property type="match status" value="1"/>
</dbReference>
<dbReference type="InterPro" id="IPR027417">
    <property type="entry name" value="P-loop_NTPase"/>
</dbReference>
<reference evidence="5" key="1">
    <citation type="submission" date="2021-09" db="EMBL/GenBank/DDBJ databases">
        <title>Fulvivirga sp. isolated from coastal sediment.</title>
        <authorList>
            <person name="Yu H."/>
        </authorList>
    </citation>
    <scope>NUCLEOTIDE SEQUENCE</scope>
    <source>
        <strain evidence="5">1062</strain>
    </source>
</reference>
<dbReference type="SUPFAM" id="SSF48452">
    <property type="entry name" value="TPR-like"/>
    <property type="match status" value="1"/>
</dbReference>
<dbReference type="Pfam" id="PF17874">
    <property type="entry name" value="TPR_MalT"/>
    <property type="match status" value="1"/>
</dbReference>
<dbReference type="PRINTS" id="PR00038">
    <property type="entry name" value="HTHLUXR"/>
</dbReference>
<dbReference type="EMBL" id="JAIXNE010000007">
    <property type="protein sequence ID" value="MCA6078951.1"/>
    <property type="molecule type" value="Genomic_DNA"/>
</dbReference>
<dbReference type="GO" id="GO:0006355">
    <property type="term" value="P:regulation of DNA-templated transcription"/>
    <property type="evidence" value="ECO:0007669"/>
    <property type="project" value="InterPro"/>
</dbReference>
<feature type="domain" description="HTH luxR-type" evidence="4">
    <location>
        <begin position="808"/>
        <end position="872"/>
    </location>
</feature>
<keyword evidence="6" id="KW-1185">Reference proteome</keyword>
<dbReference type="Gene3D" id="1.10.10.10">
    <property type="entry name" value="Winged helix-like DNA-binding domain superfamily/Winged helix DNA-binding domain"/>
    <property type="match status" value="1"/>
</dbReference>
<dbReference type="InterPro" id="IPR011990">
    <property type="entry name" value="TPR-like_helical_dom_sf"/>
</dbReference>
<dbReference type="CDD" id="cd06170">
    <property type="entry name" value="LuxR_C_like"/>
    <property type="match status" value="1"/>
</dbReference>
<protein>
    <submittedName>
        <fullName evidence="5">LuxR C-terminal-related transcriptional regulator</fullName>
    </submittedName>
</protein>
<dbReference type="Gene3D" id="1.25.40.10">
    <property type="entry name" value="Tetratricopeptide repeat domain"/>
    <property type="match status" value="1"/>
</dbReference>
<dbReference type="RefSeq" id="WP_225699809.1">
    <property type="nucleotide sequence ID" value="NZ_JAIXNE010000007.1"/>
</dbReference>
<proteinExistence type="predicted"/>
<dbReference type="PROSITE" id="PS50043">
    <property type="entry name" value="HTH_LUXR_2"/>
    <property type="match status" value="1"/>
</dbReference>